<evidence type="ECO:0000256" key="2">
    <source>
        <dbReference type="ARBA" id="ARBA00022448"/>
    </source>
</evidence>
<dbReference type="RefSeq" id="WP_097919247.1">
    <property type="nucleotide sequence ID" value="NZ_CAKJVD010000083.1"/>
</dbReference>
<feature type="transmembrane region" description="Helical" evidence="9">
    <location>
        <begin position="102"/>
        <end position="122"/>
    </location>
</feature>
<keyword evidence="6 9" id="KW-1133">Transmembrane helix</keyword>
<dbReference type="STRING" id="137838.GCA_001458595_03873"/>
<feature type="domain" description="PTS EIIC type-3" evidence="10">
    <location>
        <begin position="7"/>
        <end position="418"/>
    </location>
</feature>
<sequence>MAFSDKLNENVLPAVMKFVNLKGVVALKDGLLYTLPLTLIGSVFLLLSSLPSETLNVWLANTLGEGWTDPLLQAYGSSFNIIALIAVVGIAYTYAKNEGYEPLSAGVIGFVSFLITIEGFVVTEDGTKVGDVIPKTWLGGKGMVTAIIIGLIVGAVYSWFMKKDIRIKMPAGVPEGVANSFSSLIPAAVIIIGSTIVYAVFNWGFHTTFVDVIYKVIQTPVQGLTDSLGGVIAMGFLIPFLWWFGVHGSTIVGGIMGSILTANTLENQAIIDSGRELTIANGAHIVTQQFLDQYMTVTGAGMTIGLVVCMLFLAKSAQCKQLGRLASLPAAFNINEPLTFGTPIVMNPFMAIPFILTPMLSGLITYFAIATGLVPPFGGVMVPWTCPPIISGFLVNGVRGALLQIVVLSISFFTYLPFFKKVDKMNYENELAAQNNVQA</sequence>
<dbReference type="InterPro" id="IPR003352">
    <property type="entry name" value="PTS_EIIC"/>
</dbReference>
<reference evidence="11 12" key="1">
    <citation type="submission" date="2017-10" db="EMBL/GenBank/DDBJ databases">
        <title>Effective Description of Clostridium neonatale sp. nov. linked to necrotizing enterocolitis in neonates and a clarification of species assignable to the genus Clostridium (Prazmowski 1880) emend. Lawson and Rainey 2016.</title>
        <authorList>
            <person name="Bernard K."/>
            <person name="Burdz T."/>
            <person name="Wiebe D."/>
            <person name="Balcewich B."/>
            <person name="Alfa M."/>
            <person name="Bernier A.-M."/>
        </authorList>
    </citation>
    <scope>NUCLEOTIDE SEQUENCE [LARGE SCALE GENOMIC DNA]</scope>
    <source>
        <strain evidence="11 12">LCDC99A005</strain>
    </source>
</reference>
<dbReference type="GO" id="GO:0005886">
    <property type="term" value="C:plasma membrane"/>
    <property type="evidence" value="ECO:0007669"/>
    <property type="project" value="UniProtKB-SubCell"/>
</dbReference>
<dbReference type="EMBL" id="PDCJ01000001">
    <property type="protein sequence ID" value="PEG32361.1"/>
    <property type="molecule type" value="Genomic_DNA"/>
</dbReference>
<dbReference type="InterPro" id="IPR004796">
    <property type="entry name" value="PTS_IIC_cello"/>
</dbReference>
<comment type="caution">
    <text evidence="11">The sequence shown here is derived from an EMBL/GenBank/DDBJ whole genome shotgun (WGS) entry which is preliminary data.</text>
</comment>
<evidence type="ECO:0000256" key="8">
    <source>
        <dbReference type="PIRNR" id="PIRNR006351"/>
    </source>
</evidence>
<keyword evidence="2 8" id="KW-0813">Transport</keyword>
<keyword evidence="5 9" id="KW-0812">Transmembrane</keyword>
<comment type="subcellular location">
    <subcellularLocation>
        <location evidence="1">Cell membrane</location>
        <topology evidence="1">Multi-pass membrane protein</topology>
    </subcellularLocation>
</comment>
<evidence type="ECO:0000256" key="5">
    <source>
        <dbReference type="ARBA" id="ARBA00022692"/>
    </source>
</evidence>
<dbReference type="AlphaFoldDB" id="A0A2A7MLX1"/>
<feature type="transmembrane region" description="Helical" evidence="9">
    <location>
        <begin position="142"/>
        <end position="160"/>
    </location>
</feature>
<comment type="function">
    <text evidence="8">The phosphoenolpyruvate-dependent sugar phosphotransferase system (PTS), a major carbohydrate active -transport system, catalyzes the phosphorylation of incoming sugar substrates concomitant with their translocation across the cell membrane.</text>
</comment>
<feature type="transmembrane region" description="Helical" evidence="9">
    <location>
        <begin position="294"/>
        <end position="314"/>
    </location>
</feature>
<evidence type="ECO:0000313" key="11">
    <source>
        <dbReference type="EMBL" id="PEG32361.1"/>
    </source>
</evidence>
<dbReference type="GO" id="GO:0008982">
    <property type="term" value="F:protein-N(PI)-phosphohistidine-sugar phosphotransferase activity"/>
    <property type="evidence" value="ECO:0007669"/>
    <property type="project" value="UniProtKB-UniRule"/>
</dbReference>
<protein>
    <recommendedName>
        <fullName evidence="8">Permease IIC component</fullName>
    </recommendedName>
</protein>
<dbReference type="GO" id="GO:0009401">
    <property type="term" value="P:phosphoenolpyruvate-dependent sugar phosphotransferase system"/>
    <property type="evidence" value="ECO:0007669"/>
    <property type="project" value="InterPro"/>
</dbReference>
<keyword evidence="4 8" id="KW-0762">Sugar transport</keyword>
<evidence type="ECO:0000256" key="1">
    <source>
        <dbReference type="ARBA" id="ARBA00004651"/>
    </source>
</evidence>
<feature type="transmembrane region" description="Helical" evidence="9">
    <location>
        <begin position="181"/>
        <end position="201"/>
    </location>
</feature>
<dbReference type="GO" id="GO:1901264">
    <property type="term" value="P:carbohydrate derivative transport"/>
    <property type="evidence" value="ECO:0007669"/>
    <property type="project" value="TreeGrafter"/>
</dbReference>
<keyword evidence="12" id="KW-1185">Reference proteome</keyword>
<dbReference type="PROSITE" id="PS51105">
    <property type="entry name" value="PTS_EIIC_TYPE_3"/>
    <property type="match status" value="1"/>
</dbReference>
<evidence type="ECO:0000256" key="7">
    <source>
        <dbReference type="ARBA" id="ARBA00023136"/>
    </source>
</evidence>
<keyword evidence="7 8" id="KW-0472">Membrane</keyword>
<proteinExistence type="predicted"/>
<dbReference type="Pfam" id="PF02378">
    <property type="entry name" value="PTS_EIIC"/>
    <property type="match status" value="1"/>
</dbReference>
<dbReference type="InterPro" id="IPR051088">
    <property type="entry name" value="PTS_Sugar-EIIC/EIIB"/>
</dbReference>
<evidence type="ECO:0000259" key="10">
    <source>
        <dbReference type="PROSITE" id="PS51105"/>
    </source>
</evidence>
<organism evidence="11 12">
    <name type="scientific">Clostridium neonatale</name>
    <dbReference type="NCBI Taxonomy" id="137838"/>
    <lineage>
        <taxon>Bacteria</taxon>
        <taxon>Bacillati</taxon>
        <taxon>Bacillota</taxon>
        <taxon>Clostridia</taxon>
        <taxon>Eubacteriales</taxon>
        <taxon>Clostridiaceae</taxon>
        <taxon>Clostridium</taxon>
    </lineage>
</organism>
<feature type="transmembrane region" description="Helical" evidence="9">
    <location>
        <begin position="72"/>
        <end position="95"/>
    </location>
</feature>
<feature type="transmembrane region" description="Helical" evidence="9">
    <location>
        <begin position="31"/>
        <end position="52"/>
    </location>
</feature>
<evidence type="ECO:0000313" key="12">
    <source>
        <dbReference type="Proteomes" id="UP000220840"/>
    </source>
</evidence>
<dbReference type="GeneID" id="68878855"/>
<dbReference type="PANTHER" id="PTHR33989">
    <property type="match status" value="1"/>
</dbReference>
<dbReference type="NCBIfam" id="TIGR00410">
    <property type="entry name" value="lacE"/>
    <property type="match status" value="1"/>
</dbReference>
<evidence type="ECO:0000256" key="3">
    <source>
        <dbReference type="ARBA" id="ARBA00022475"/>
    </source>
</evidence>
<dbReference type="InterPro" id="IPR004501">
    <property type="entry name" value="PTS_EIIC_3"/>
</dbReference>
<dbReference type="PIRSF" id="PIRSF006351">
    <property type="entry name" value="PTS_EIIC-Cellobiose"/>
    <property type="match status" value="1"/>
</dbReference>
<dbReference type="OrthoDB" id="1641940at2"/>
<feature type="transmembrane region" description="Helical" evidence="9">
    <location>
        <begin position="389"/>
        <end position="416"/>
    </location>
</feature>
<dbReference type="PANTHER" id="PTHR33989:SF4">
    <property type="entry name" value="PTS SYSTEM N,N'-DIACETYLCHITOBIOSE-SPECIFIC EIIC COMPONENT"/>
    <property type="match status" value="1"/>
</dbReference>
<keyword evidence="3 8" id="KW-1003">Cell membrane</keyword>
<name>A0A2A7MLX1_9CLOT</name>
<accession>A0A2A7MLX1</accession>
<gene>
    <name evidence="11" type="ORF">CQ394_11910</name>
</gene>
<evidence type="ECO:0000256" key="6">
    <source>
        <dbReference type="ARBA" id="ARBA00022989"/>
    </source>
</evidence>
<dbReference type="Proteomes" id="UP000220840">
    <property type="component" value="Unassembled WGS sequence"/>
</dbReference>
<evidence type="ECO:0000256" key="4">
    <source>
        <dbReference type="ARBA" id="ARBA00022597"/>
    </source>
</evidence>
<evidence type="ECO:0000256" key="9">
    <source>
        <dbReference type="SAM" id="Phobius"/>
    </source>
</evidence>